<protein>
    <submittedName>
        <fullName evidence="3">Invasion associated locus B family protein</fullName>
    </submittedName>
</protein>
<dbReference type="InterPro" id="IPR010642">
    <property type="entry name" value="Invasion_prot_B"/>
</dbReference>
<keyword evidence="2" id="KW-0732">Signal</keyword>
<dbReference type="Pfam" id="PF06776">
    <property type="entry name" value="IalB"/>
    <property type="match status" value="1"/>
</dbReference>
<feature type="region of interest" description="Disordered" evidence="1">
    <location>
        <begin position="39"/>
        <end position="107"/>
    </location>
</feature>
<feature type="chain" id="PRO_5020667165" evidence="2">
    <location>
        <begin position="41"/>
        <end position="279"/>
    </location>
</feature>
<feature type="compositionally biased region" description="Pro residues" evidence="1">
    <location>
        <begin position="68"/>
        <end position="85"/>
    </location>
</feature>
<evidence type="ECO:0000256" key="2">
    <source>
        <dbReference type="SAM" id="SignalP"/>
    </source>
</evidence>
<feature type="signal peptide" evidence="2">
    <location>
        <begin position="1"/>
        <end position="40"/>
    </location>
</feature>
<organism evidence="3 4">
    <name type="scientific">Siculibacillus lacustris</name>
    <dbReference type="NCBI Taxonomy" id="1549641"/>
    <lineage>
        <taxon>Bacteria</taxon>
        <taxon>Pseudomonadati</taxon>
        <taxon>Pseudomonadota</taxon>
        <taxon>Alphaproteobacteria</taxon>
        <taxon>Hyphomicrobiales</taxon>
        <taxon>Ancalomicrobiaceae</taxon>
        <taxon>Siculibacillus</taxon>
    </lineage>
</organism>
<evidence type="ECO:0000313" key="3">
    <source>
        <dbReference type="EMBL" id="TBW33014.1"/>
    </source>
</evidence>
<dbReference type="OrthoDB" id="8017994at2"/>
<feature type="compositionally biased region" description="Low complexity" evidence="1">
    <location>
        <begin position="251"/>
        <end position="262"/>
    </location>
</feature>
<dbReference type="Gene3D" id="2.60.40.1880">
    <property type="entry name" value="Invasion associated locus B (IalB) protein"/>
    <property type="match status" value="1"/>
</dbReference>
<dbReference type="EMBL" id="SJFN01000048">
    <property type="protein sequence ID" value="TBW33014.1"/>
    <property type="molecule type" value="Genomic_DNA"/>
</dbReference>
<dbReference type="AlphaFoldDB" id="A0A4Q9VEG8"/>
<accession>A0A4Q9VEG8</accession>
<reference evidence="3 4" key="1">
    <citation type="submission" date="2019-02" db="EMBL/GenBank/DDBJ databases">
        <title>Siculibacillus lacustris gen. nov., sp. nov., a new rosette-forming bacterium isolated from a freshwater crater lake (Lake St. Ana, Romania).</title>
        <authorList>
            <person name="Felfoldi T."/>
            <person name="Marton Z."/>
            <person name="Szabo A."/>
            <person name="Mentes A."/>
            <person name="Boka K."/>
            <person name="Marialigeti K."/>
            <person name="Mathe I."/>
            <person name="Koncz M."/>
            <person name="Schumann P."/>
            <person name="Toth E."/>
        </authorList>
    </citation>
    <scope>NUCLEOTIDE SEQUENCE [LARGE SCALE GENOMIC DNA]</scope>
    <source>
        <strain evidence="3 4">SA-279</strain>
    </source>
</reference>
<comment type="caution">
    <text evidence="3">The sequence shown here is derived from an EMBL/GenBank/DDBJ whole genome shotgun (WGS) entry which is preliminary data.</text>
</comment>
<feature type="region of interest" description="Disordered" evidence="1">
    <location>
        <begin position="238"/>
        <end position="279"/>
    </location>
</feature>
<evidence type="ECO:0000313" key="4">
    <source>
        <dbReference type="Proteomes" id="UP000292781"/>
    </source>
</evidence>
<feature type="compositionally biased region" description="Basic and acidic residues" evidence="1">
    <location>
        <begin position="263"/>
        <end position="279"/>
    </location>
</feature>
<feature type="compositionally biased region" description="Pro residues" evidence="1">
    <location>
        <begin position="45"/>
        <end position="60"/>
    </location>
</feature>
<keyword evidence="4" id="KW-1185">Reference proteome</keyword>
<evidence type="ECO:0000256" key="1">
    <source>
        <dbReference type="SAM" id="MobiDB-lite"/>
    </source>
</evidence>
<sequence length="279" mass="28767">MTERSTRVTVSTNSAGFARSCLTALAFVGAIALSTATAPAQTEDTPPPAAAPAAPKPVVPKPAATPVAPKPATPAAPKPATPAAPAPAATAPKPAAAAPAAPTAPVATADDPAPWIKICSRDADKKNVCLVAKEFRSPEGQLIASVAMRDVEGDPKKVLLIAVPPVVLIQPGMRVAVDKGKADEAKYTICFSNACYGELNLGDQMGADMKKGQNLVVTALNIQQKPMQFAFPLTSFKQASEGPGLDPTADQQNQEQLQQQLQKRAEEAAKKLSGDAPKP</sequence>
<feature type="compositionally biased region" description="Low complexity" evidence="1">
    <location>
        <begin position="86"/>
        <end position="107"/>
    </location>
</feature>
<dbReference type="InterPro" id="IPR038696">
    <property type="entry name" value="IalB_sf"/>
</dbReference>
<name>A0A4Q9VEG8_9HYPH</name>
<proteinExistence type="predicted"/>
<gene>
    <name evidence="3" type="ORF">EYW49_21045</name>
</gene>
<dbReference type="Proteomes" id="UP000292781">
    <property type="component" value="Unassembled WGS sequence"/>
</dbReference>